<dbReference type="Pfam" id="PF01083">
    <property type="entry name" value="Cutinase"/>
    <property type="match status" value="1"/>
</dbReference>
<keyword evidence="3" id="KW-0378">Hydrolase</keyword>
<dbReference type="RefSeq" id="WP_085162431.1">
    <property type="nucleotide sequence ID" value="NZ_AP022581.1"/>
</dbReference>
<dbReference type="AlphaFoldDB" id="A0A1X1XRZ5"/>
<evidence type="ECO:0000256" key="2">
    <source>
        <dbReference type="ARBA" id="ARBA00022487"/>
    </source>
</evidence>
<evidence type="ECO:0000256" key="3">
    <source>
        <dbReference type="ARBA" id="ARBA00022801"/>
    </source>
</evidence>
<evidence type="ECO:0000256" key="1">
    <source>
        <dbReference type="ARBA" id="ARBA00007534"/>
    </source>
</evidence>
<dbReference type="Proteomes" id="UP000466396">
    <property type="component" value="Chromosome"/>
</dbReference>
<dbReference type="SMART" id="SM01110">
    <property type="entry name" value="Cutinase"/>
    <property type="match status" value="1"/>
</dbReference>
<dbReference type="EMBL" id="AP022581">
    <property type="protein sequence ID" value="BBX99132.1"/>
    <property type="molecule type" value="Genomic_DNA"/>
</dbReference>
<comment type="similarity">
    <text evidence="1">Belongs to the cutinase family.</text>
</comment>
<evidence type="ECO:0000256" key="4">
    <source>
        <dbReference type="ARBA" id="ARBA00023157"/>
    </source>
</evidence>
<gene>
    <name evidence="5" type="ORF">MLAC_44260</name>
</gene>
<name>A0A1X1XRZ5_9MYCO</name>
<reference evidence="5 6" key="1">
    <citation type="journal article" date="2019" name="Emerg. Microbes Infect.">
        <title>Comprehensive subspecies identification of 175 nontuberculous mycobacteria species based on 7547 genomic profiles.</title>
        <authorList>
            <person name="Matsumoto Y."/>
            <person name="Kinjo T."/>
            <person name="Motooka D."/>
            <person name="Nabeya D."/>
            <person name="Jung N."/>
            <person name="Uechi K."/>
            <person name="Horii T."/>
            <person name="Iida T."/>
            <person name="Fujita J."/>
            <person name="Nakamura S."/>
        </authorList>
    </citation>
    <scope>NUCLEOTIDE SEQUENCE [LARGE SCALE GENOMIC DNA]</scope>
    <source>
        <strain evidence="5 6">JCM 15657</strain>
    </source>
</reference>
<dbReference type="OrthoDB" id="4423762at2"/>
<dbReference type="KEGG" id="mlj:MLAC_44260"/>
<keyword evidence="6" id="KW-1185">Reference proteome</keyword>
<dbReference type="PANTHER" id="PTHR33630">
    <property type="entry name" value="CUTINASE RV1984C-RELATED-RELATED"/>
    <property type="match status" value="1"/>
</dbReference>
<dbReference type="InterPro" id="IPR000675">
    <property type="entry name" value="Cutinase/axe"/>
</dbReference>
<dbReference type="STRING" id="169765.AWC15_00525"/>
<keyword evidence="4" id="KW-1015">Disulfide bond</keyword>
<proteinExistence type="inferred from homology"/>
<organism evidence="5 6">
    <name type="scientific">Mycobacterium lacus</name>
    <dbReference type="NCBI Taxonomy" id="169765"/>
    <lineage>
        <taxon>Bacteria</taxon>
        <taxon>Bacillati</taxon>
        <taxon>Actinomycetota</taxon>
        <taxon>Actinomycetes</taxon>
        <taxon>Mycobacteriales</taxon>
        <taxon>Mycobacteriaceae</taxon>
        <taxon>Mycobacterium</taxon>
    </lineage>
</organism>
<dbReference type="SUPFAM" id="SSF53474">
    <property type="entry name" value="alpha/beta-Hydrolases"/>
    <property type="match status" value="1"/>
</dbReference>
<protein>
    <submittedName>
        <fullName evidence="5">Membrane protein</fullName>
    </submittedName>
</protein>
<dbReference type="InterPro" id="IPR029058">
    <property type="entry name" value="AB_hydrolase_fold"/>
</dbReference>
<dbReference type="GO" id="GO:0052689">
    <property type="term" value="F:carboxylic ester hydrolase activity"/>
    <property type="evidence" value="ECO:0007669"/>
    <property type="project" value="UniProtKB-KW"/>
</dbReference>
<keyword evidence="2" id="KW-0719">Serine esterase</keyword>
<evidence type="ECO:0000313" key="5">
    <source>
        <dbReference type="EMBL" id="BBX99132.1"/>
    </source>
</evidence>
<dbReference type="PANTHER" id="PTHR33630:SF9">
    <property type="entry name" value="CUTINASE 4"/>
    <property type="match status" value="1"/>
</dbReference>
<evidence type="ECO:0000313" key="6">
    <source>
        <dbReference type="Proteomes" id="UP000466396"/>
    </source>
</evidence>
<accession>A0A1X1XRZ5</accession>
<dbReference type="Gene3D" id="3.40.50.1820">
    <property type="entry name" value="alpha/beta hydrolase"/>
    <property type="match status" value="1"/>
</dbReference>
<sequence>MANNARRKRHRILAWIAACTMAAVVALVIVAVVIMLRSPKYPPTAVPPGVLPPGSTTTHPHKPRPAFQDASCPDVELVAVPGTWESSPQDNPLAPTANPKALLLNVTGPIAQQFAPARVQTYTVAYTAQFHNPMSADGQMSYNDSRAEGTRAMVAALTDMTNKCPLTSYVLIGFSQGAVIAGDVASDIGNGRGPVDDDLVLGVTLIADGRREQGVGNVIGPDPEGEGAEITLAEVPVLSGLGLTMTGPRPGGFGALNGTTNEICAPGDLICAAPKEAFSPANLPTTLSTLAGGAGQPVHAMYATPDFWNLDGVPATVWTLNWAHGLIDRAPHPKHG</sequence>